<gene>
    <name evidence="3" type="ORF">GCM10009559_70540</name>
</gene>
<evidence type="ECO:0000256" key="1">
    <source>
        <dbReference type="ARBA" id="ARBA00006479"/>
    </source>
</evidence>
<dbReference type="InterPro" id="IPR049874">
    <property type="entry name" value="ROK_cs"/>
</dbReference>
<keyword evidence="4" id="KW-1185">Reference proteome</keyword>
<sequence>MQSVGDVLALFRSVGPQTRAEVMHRTGLSRSTVNQRLDALLAHGFVVPAGEQRDEAPGRGRPAGTFAFHRDRGVLLVADVGATGLRAALCDLAGAVTAERTREIDVAAGPQAVLEVVDGFFREMLAEAGRDADAVHGIGLDVPGPVDFAAGLVVSPPIMTGWDRFDIRGWFAPRYRCHVMVDKDVNAMAFGEHRTVHPDAETLLMLKVGTGIGSGIIAGGRVFRGADGAAGDIGHVQLAVPGAESPPTCRCGNVGCLEAYAGGWALVRDLREAGHDVGSVAGALALSASGNPDAARFLRRAGRLLGGAVAEAVSLLNPRVVVVGGQVAAGAGDPLLAGIREHVYRRSLPLATARLQIVPSRLGTGAGLVGSALLLADLVLAPDRISELLTR</sequence>
<organism evidence="3 4">
    <name type="scientific">Pseudonocardia zijingensis</name>
    <dbReference type="NCBI Taxonomy" id="153376"/>
    <lineage>
        <taxon>Bacteria</taxon>
        <taxon>Bacillati</taxon>
        <taxon>Actinomycetota</taxon>
        <taxon>Actinomycetes</taxon>
        <taxon>Pseudonocardiales</taxon>
        <taxon>Pseudonocardiaceae</taxon>
        <taxon>Pseudonocardia</taxon>
    </lineage>
</organism>
<accession>A0ABN1NDI1</accession>
<dbReference type="EMBL" id="BAAAHP010000249">
    <property type="protein sequence ID" value="GAA0903081.1"/>
    <property type="molecule type" value="Genomic_DNA"/>
</dbReference>
<dbReference type="SUPFAM" id="SSF46785">
    <property type="entry name" value="Winged helix' DNA-binding domain"/>
    <property type="match status" value="1"/>
</dbReference>
<name>A0ABN1NDI1_9PSEU</name>
<dbReference type="InterPro" id="IPR000600">
    <property type="entry name" value="ROK"/>
</dbReference>
<comment type="similarity">
    <text evidence="1">Belongs to the ROK (NagC/XylR) family.</text>
</comment>
<dbReference type="Pfam" id="PF00480">
    <property type="entry name" value="ROK"/>
    <property type="match status" value="1"/>
</dbReference>
<evidence type="ECO:0000313" key="3">
    <source>
        <dbReference type="EMBL" id="GAA0903081.1"/>
    </source>
</evidence>
<feature type="domain" description="HTH iclR-type" evidence="2">
    <location>
        <begin position="6"/>
        <end position="47"/>
    </location>
</feature>
<dbReference type="InterPro" id="IPR043129">
    <property type="entry name" value="ATPase_NBD"/>
</dbReference>
<protein>
    <submittedName>
        <fullName evidence="3">ROK family protein</fullName>
    </submittedName>
</protein>
<proteinExistence type="inferred from homology"/>
<dbReference type="InterPro" id="IPR036390">
    <property type="entry name" value="WH_DNA-bd_sf"/>
</dbReference>
<dbReference type="Proteomes" id="UP001499967">
    <property type="component" value="Unassembled WGS sequence"/>
</dbReference>
<dbReference type="RefSeq" id="WP_343946123.1">
    <property type="nucleotide sequence ID" value="NZ_BAAAHP010000249.1"/>
</dbReference>
<evidence type="ECO:0000259" key="2">
    <source>
        <dbReference type="Pfam" id="PF09339"/>
    </source>
</evidence>
<comment type="caution">
    <text evidence="3">The sequence shown here is derived from an EMBL/GenBank/DDBJ whole genome shotgun (WGS) entry which is preliminary data.</text>
</comment>
<dbReference type="InterPro" id="IPR036388">
    <property type="entry name" value="WH-like_DNA-bd_sf"/>
</dbReference>
<dbReference type="InterPro" id="IPR005471">
    <property type="entry name" value="Tscrpt_reg_IclR_N"/>
</dbReference>
<dbReference type="Pfam" id="PF09339">
    <property type="entry name" value="HTH_IclR"/>
    <property type="match status" value="1"/>
</dbReference>
<dbReference type="PROSITE" id="PS01125">
    <property type="entry name" value="ROK"/>
    <property type="match status" value="1"/>
</dbReference>
<reference evidence="3 4" key="1">
    <citation type="journal article" date="2019" name="Int. J. Syst. Evol. Microbiol.">
        <title>The Global Catalogue of Microorganisms (GCM) 10K type strain sequencing project: providing services to taxonomists for standard genome sequencing and annotation.</title>
        <authorList>
            <consortium name="The Broad Institute Genomics Platform"/>
            <consortium name="The Broad Institute Genome Sequencing Center for Infectious Disease"/>
            <person name="Wu L."/>
            <person name="Ma J."/>
        </authorList>
    </citation>
    <scope>NUCLEOTIDE SEQUENCE [LARGE SCALE GENOMIC DNA]</scope>
    <source>
        <strain evidence="3 4">JCM 11117</strain>
    </source>
</reference>
<evidence type="ECO:0000313" key="4">
    <source>
        <dbReference type="Proteomes" id="UP001499967"/>
    </source>
</evidence>
<dbReference type="PANTHER" id="PTHR18964:SF173">
    <property type="entry name" value="GLUCOKINASE"/>
    <property type="match status" value="1"/>
</dbReference>
<dbReference type="Gene3D" id="3.30.420.40">
    <property type="match status" value="2"/>
</dbReference>
<dbReference type="SUPFAM" id="SSF53067">
    <property type="entry name" value="Actin-like ATPase domain"/>
    <property type="match status" value="1"/>
</dbReference>
<dbReference type="PANTHER" id="PTHR18964">
    <property type="entry name" value="ROK (REPRESSOR, ORF, KINASE) FAMILY"/>
    <property type="match status" value="1"/>
</dbReference>
<dbReference type="Gene3D" id="1.10.10.10">
    <property type="entry name" value="Winged helix-like DNA-binding domain superfamily/Winged helix DNA-binding domain"/>
    <property type="match status" value="1"/>
</dbReference>